<organism evidence="2 3">
    <name type="scientific">Granulicella aggregans</name>
    <dbReference type="NCBI Taxonomy" id="474949"/>
    <lineage>
        <taxon>Bacteria</taxon>
        <taxon>Pseudomonadati</taxon>
        <taxon>Acidobacteriota</taxon>
        <taxon>Terriglobia</taxon>
        <taxon>Terriglobales</taxon>
        <taxon>Acidobacteriaceae</taxon>
        <taxon>Granulicella</taxon>
    </lineage>
</organism>
<keyword evidence="1" id="KW-0812">Transmembrane</keyword>
<evidence type="ECO:0000256" key="1">
    <source>
        <dbReference type="SAM" id="Phobius"/>
    </source>
</evidence>
<dbReference type="GO" id="GO:0003677">
    <property type="term" value="F:DNA binding"/>
    <property type="evidence" value="ECO:0007669"/>
    <property type="project" value="UniProtKB-KW"/>
</dbReference>
<dbReference type="SUPFAM" id="SSF51004">
    <property type="entry name" value="C-terminal (heme d1) domain of cytochrome cd1-nitrite reductase"/>
    <property type="match status" value="1"/>
</dbReference>
<keyword evidence="1" id="KW-0472">Membrane</keyword>
<reference evidence="2 3" key="1">
    <citation type="submission" date="2020-08" db="EMBL/GenBank/DDBJ databases">
        <title>Genomic Encyclopedia of Type Strains, Phase IV (KMG-V): Genome sequencing to study the core and pangenomes of soil and plant-associated prokaryotes.</title>
        <authorList>
            <person name="Whitman W."/>
        </authorList>
    </citation>
    <scope>NUCLEOTIDE SEQUENCE [LARGE SCALE GENOMIC DNA]</scope>
    <source>
        <strain evidence="2 3">M8UP14</strain>
    </source>
</reference>
<keyword evidence="1" id="KW-1133">Transmembrane helix</keyword>
<dbReference type="EMBL" id="JACHIP010000021">
    <property type="protein sequence ID" value="MBB5060865.1"/>
    <property type="molecule type" value="Genomic_DNA"/>
</dbReference>
<name>A0A7W7ZJ48_9BACT</name>
<evidence type="ECO:0000313" key="3">
    <source>
        <dbReference type="Proteomes" id="UP000540989"/>
    </source>
</evidence>
<feature type="transmembrane region" description="Helical" evidence="1">
    <location>
        <begin position="12"/>
        <end position="32"/>
    </location>
</feature>
<proteinExistence type="predicted"/>
<protein>
    <submittedName>
        <fullName evidence="2">DNA-binding beta-propeller fold protein YncE</fullName>
    </submittedName>
</protein>
<dbReference type="PANTHER" id="PTHR47197:SF3">
    <property type="entry name" value="DIHYDRO-HEME D1 DEHYDROGENASE"/>
    <property type="match status" value="1"/>
</dbReference>
<dbReference type="RefSeq" id="WP_184223427.1">
    <property type="nucleotide sequence ID" value="NZ_JACHIP010000021.1"/>
</dbReference>
<sequence length="349" mass="37640">MNRSIKRGLQITAVLAAAILVCLSIVGVYLAYPGTPGKSSFMTFDGYIELPKHGLLNILDYLTLDGKTLFVTGESTGSLFKIDLNPDRPPISPVTEMPGAGAAHGIALFPDSNVAFLTRSEENMVQVFDPKTLQQFQSIPVADDADAILYVPSAKLVYVANGDAKLATLIDPETRVTVGTIPLPGKPEFVAQDLQSGFLYQNLEDISSIAAIDIGKRTIVGRWPLNPCERPTGMVIDPKLRRLFAVCSGNAMLVVFDLDLHRVVTSLKIGGGPDSVAFDPILRRIYSAGKGGKLTIIQQDSPNAYHVLDEISTHYGAHTLALDPISHKVYVGYASLLAHPRIAVFSPTK</sequence>
<comment type="caution">
    <text evidence="2">The sequence shown here is derived from an EMBL/GenBank/DDBJ whole genome shotgun (WGS) entry which is preliminary data.</text>
</comment>
<dbReference type="InterPro" id="IPR015943">
    <property type="entry name" value="WD40/YVTN_repeat-like_dom_sf"/>
</dbReference>
<keyword evidence="2" id="KW-0238">DNA-binding</keyword>
<dbReference type="InterPro" id="IPR011048">
    <property type="entry name" value="Haem_d1_sf"/>
</dbReference>
<dbReference type="Proteomes" id="UP000540989">
    <property type="component" value="Unassembled WGS sequence"/>
</dbReference>
<evidence type="ECO:0000313" key="2">
    <source>
        <dbReference type="EMBL" id="MBB5060865.1"/>
    </source>
</evidence>
<dbReference type="PANTHER" id="PTHR47197">
    <property type="entry name" value="PROTEIN NIRF"/>
    <property type="match status" value="1"/>
</dbReference>
<dbReference type="Gene3D" id="2.130.10.10">
    <property type="entry name" value="YVTN repeat-like/Quinoprotein amine dehydrogenase"/>
    <property type="match status" value="2"/>
</dbReference>
<dbReference type="AlphaFoldDB" id="A0A7W7ZJ48"/>
<keyword evidence="3" id="KW-1185">Reference proteome</keyword>
<gene>
    <name evidence="2" type="ORF">HDF16_005601</name>
</gene>
<accession>A0A7W7ZJ48</accession>
<dbReference type="InterPro" id="IPR051200">
    <property type="entry name" value="Host-pathogen_enzymatic-act"/>
</dbReference>